<dbReference type="PROSITE" id="PS50821">
    <property type="entry name" value="PAZ"/>
    <property type="match status" value="1"/>
</dbReference>
<dbReference type="PANTHER" id="PTHR22891">
    <property type="entry name" value="EUKARYOTIC TRANSLATION INITIATION FACTOR 2C"/>
    <property type="match status" value="1"/>
</dbReference>
<dbReference type="RefSeq" id="XP_017034167.1">
    <property type="nucleotide sequence ID" value="XM_017178678.3"/>
</dbReference>
<dbReference type="Pfam" id="PF16486">
    <property type="entry name" value="ArgoN"/>
    <property type="match status" value="1"/>
</dbReference>
<feature type="domain" description="PAZ" evidence="3">
    <location>
        <begin position="388"/>
        <end position="502"/>
    </location>
</feature>
<dbReference type="InterPro" id="IPR032474">
    <property type="entry name" value="Argonaute_N"/>
</dbReference>
<accession>A0A6P4IYI7</accession>
<dbReference type="InterPro" id="IPR036397">
    <property type="entry name" value="RNaseH_sf"/>
</dbReference>
<dbReference type="Proteomes" id="UP001652661">
    <property type="component" value="Chromosome 3L"/>
</dbReference>
<dbReference type="InterPro" id="IPR045246">
    <property type="entry name" value="Piwi_ago-like"/>
</dbReference>
<evidence type="ECO:0000259" key="4">
    <source>
        <dbReference type="PROSITE" id="PS50822"/>
    </source>
</evidence>
<dbReference type="SMART" id="SM00949">
    <property type="entry name" value="PAZ"/>
    <property type="match status" value="1"/>
</dbReference>
<dbReference type="InterPro" id="IPR032472">
    <property type="entry name" value="ArgoL2"/>
</dbReference>
<reference evidence="6" key="1">
    <citation type="submission" date="2025-08" db="UniProtKB">
        <authorList>
            <consortium name="RefSeq"/>
        </authorList>
    </citation>
    <scope>IDENTIFICATION</scope>
    <source>
        <strain evidence="6">14028-0561.14</strain>
        <tissue evidence="6">Whole fly</tissue>
    </source>
</reference>
<comment type="similarity">
    <text evidence="1">Belongs to the argonaute family.</text>
</comment>
<keyword evidence="5" id="KW-1185">Reference proteome</keyword>
<organism evidence="5 6">
    <name type="scientific">Drosophila kikkawai</name>
    <name type="common">Fruit fly</name>
    <dbReference type="NCBI Taxonomy" id="30033"/>
    <lineage>
        <taxon>Eukaryota</taxon>
        <taxon>Metazoa</taxon>
        <taxon>Ecdysozoa</taxon>
        <taxon>Arthropoda</taxon>
        <taxon>Hexapoda</taxon>
        <taxon>Insecta</taxon>
        <taxon>Pterygota</taxon>
        <taxon>Neoptera</taxon>
        <taxon>Endopterygota</taxon>
        <taxon>Diptera</taxon>
        <taxon>Brachycera</taxon>
        <taxon>Muscomorpha</taxon>
        <taxon>Ephydroidea</taxon>
        <taxon>Drosophilidae</taxon>
        <taxon>Drosophila</taxon>
        <taxon>Sophophora</taxon>
    </lineage>
</organism>
<dbReference type="Pfam" id="PF16488">
    <property type="entry name" value="ArgoL2"/>
    <property type="match status" value="1"/>
</dbReference>
<evidence type="ECO:0000313" key="5">
    <source>
        <dbReference type="Proteomes" id="UP001652661"/>
    </source>
</evidence>
<gene>
    <name evidence="6" type="primary">AGO2</name>
</gene>
<dbReference type="SUPFAM" id="SSF53098">
    <property type="entry name" value="Ribonuclease H-like"/>
    <property type="match status" value="1"/>
</dbReference>
<dbReference type="PROSITE" id="PS50822">
    <property type="entry name" value="PIWI"/>
    <property type="match status" value="1"/>
</dbReference>
<dbReference type="GO" id="GO:0035194">
    <property type="term" value="P:regulatory ncRNA-mediated post-transcriptional gene silencing"/>
    <property type="evidence" value="ECO:0007669"/>
    <property type="project" value="UniProtKB-ARBA"/>
</dbReference>
<feature type="region of interest" description="Disordered" evidence="2">
    <location>
        <begin position="1"/>
        <end position="195"/>
    </location>
</feature>
<dbReference type="InterPro" id="IPR032473">
    <property type="entry name" value="Argonaute_Mid_dom"/>
</dbReference>
<dbReference type="OrthoDB" id="10252740at2759"/>
<feature type="domain" description="Piwi" evidence="4">
    <location>
        <begin position="669"/>
        <end position="960"/>
    </location>
</feature>
<dbReference type="GO" id="GO:0004521">
    <property type="term" value="F:RNA endonuclease activity"/>
    <property type="evidence" value="ECO:0007669"/>
    <property type="project" value="UniProtKB-ARBA"/>
</dbReference>
<dbReference type="SMART" id="SM01163">
    <property type="entry name" value="DUF1785"/>
    <property type="match status" value="1"/>
</dbReference>
<dbReference type="InterPro" id="IPR003165">
    <property type="entry name" value="Piwi"/>
</dbReference>
<evidence type="ECO:0000313" key="6">
    <source>
        <dbReference type="RefSeq" id="XP_017034167.1"/>
    </source>
</evidence>
<dbReference type="Pfam" id="PF08699">
    <property type="entry name" value="ArgoL1"/>
    <property type="match status" value="1"/>
</dbReference>
<feature type="compositionally biased region" description="Low complexity" evidence="2">
    <location>
        <begin position="71"/>
        <end position="182"/>
    </location>
</feature>
<evidence type="ECO:0000256" key="2">
    <source>
        <dbReference type="SAM" id="MobiDB-lite"/>
    </source>
</evidence>
<dbReference type="InterPro" id="IPR003100">
    <property type="entry name" value="PAZ_dom"/>
</dbReference>
<dbReference type="Gene3D" id="3.40.50.2300">
    <property type="match status" value="1"/>
</dbReference>
<dbReference type="CDD" id="cd02846">
    <property type="entry name" value="PAZ_argonaute_like"/>
    <property type="match status" value="1"/>
</dbReference>
<dbReference type="Pfam" id="PF02171">
    <property type="entry name" value="Piwi"/>
    <property type="match status" value="1"/>
</dbReference>
<dbReference type="Pfam" id="PF02170">
    <property type="entry name" value="PAZ"/>
    <property type="match status" value="1"/>
</dbReference>
<name>A0A6P4IYI7_DROKI</name>
<dbReference type="SMART" id="SM00950">
    <property type="entry name" value="Piwi"/>
    <property type="match status" value="1"/>
</dbReference>
<dbReference type="InterPro" id="IPR012337">
    <property type="entry name" value="RNaseH-like_sf"/>
</dbReference>
<dbReference type="GO" id="GO:0003723">
    <property type="term" value="F:RNA binding"/>
    <property type="evidence" value="ECO:0007669"/>
    <property type="project" value="InterPro"/>
</dbReference>
<evidence type="ECO:0000259" key="3">
    <source>
        <dbReference type="PROSITE" id="PS50821"/>
    </source>
</evidence>
<dbReference type="Pfam" id="PF16487">
    <property type="entry name" value="ArgoMid"/>
    <property type="match status" value="1"/>
</dbReference>
<dbReference type="AlphaFoldDB" id="A0A6P4IYI7"/>
<dbReference type="GO" id="GO:0005737">
    <property type="term" value="C:cytoplasm"/>
    <property type="evidence" value="ECO:0007669"/>
    <property type="project" value="UniProtKB-ARBA"/>
</dbReference>
<dbReference type="SUPFAM" id="SSF101690">
    <property type="entry name" value="PAZ domain"/>
    <property type="match status" value="1"/>
</dbReference>
<proteinExistence type="inferred from homology"/>
<protein>
    <submittedName>
        <fullName evidence="6">Protein argonaute-2</fullName>
    </submittedName>
</protein>
<dbReference type="InterPro" id="IPR036085">
    <property type="entry name" value="PAZ_dom_sf"/>
</dbReference>
<dbReference type="GO" id="GO:0034587">
    <property type="term" value="P:piRNA processing"/>
    <property type="evidence" value="ECO:0007669"/>
    <property type="project" value="UniProtKB-ARBA"/>
</dbReference>
<dbReference type="InterPro" id="IPR014811">
    <property type="entry name" value="ArgoL1"/>
</dbReference>
<dbReference type="Gene3D" id="2.170.260.10">
    <property type="entry name" value="paz domain"/>
    <property type="match status" value="1"/>
</dbReference>
<feature type="compositionally biased region" description="Low complexity" evidence="2">
    <location>
        <begin position="25"/>
        <end position="63"/>
    </location>
</feature>
<dbReference type="CDD" id="cd04657">
    <property type="entry name" value="Piwi_ago-like"/>
    <property type="match status" value="1"/>
</dbReference>
<sequence length="998" mass="113027">MGKKNKYKQEEEKPKPAAAAPPPAQQQQPQQQRQPASSGPSTSAASGGWQTQSGQQQQRSQQGQGWGGQQGTQQQRGQQGQQGGYQSRGPPQQQQQQGGYQSRGPPQQQQQQGGYQSRGPPQQQQQGGYQSRGPPQQQQRGGYQSRGPPQQQQQGGYQQRGQQGQGQGSYQSRGPPQQQVALPPQPAGTIKRGTIGKPGQVAVNYLDINMEKMPAKAYHYDVKIEPERPKKFYRQAFEQFRVNQLGGAIAAFDGRASCYSADKLNTKTPNGEVTVTDAHGRTLKYTVEIKATNDLEIDLNSLRNYMSDRIFDKPMRAMQCLEVVMAAPCHSKSIRAGRSFFKMSEPGQRRELDDGYEALVGLYQAFMLGDRPFLNVDISHKSFPIAMPVLEYLERYGLKAKINRDTNLGNSRRFIEPFLKGINVVYTPPQAFGSAPRVYKINGLSMNPAISQTFEADGKQITIANYFKERNYQLQFPQLHCLHVGPPMKNIMVPIELCRIEAGQALNRKDGATQVANMIRFAATSTNERKAKIMNLLKFFEHNLDPTVSRFGIRIANDFIVVSTRILNPPQLEYQGNRWCPVRNGSWRMDGMRFLEPKPKAHKWAILYFDPPYGRKMHYNQVSDFERQMLSQSKTVSVSLADKAEIRTFTDERNLDACFGDLKKAQCDLAFVIIPQNGASYDVIKQKAELQHGILTQCIKQFTVERKLNPQTIGNILLKVNSKLNGINHKLKDDPRQPMLKNAMFLGADVTHPSPDQREIPSVVGVAASHDKYGAAYNMQYRLQRSALEEIEDMESITLEHLRVYYQYCKSYPEHILYYRDGVSDGQFPKIKNEELRGVKAACAKMKINPKICCVIVVKRHHTRFFPNGEPSQYNKFNNVDPGTVVDRTIVHPNEMQFFMVSHQSIQGTAKPTRYNVIENTGNLDIDLLQQLTYNLCHMFPRCNRSVSYPAPAYLAHLVAARGRVYLTGTSRFLDLKKEYEKRKIVPEFMKTNPMYFV</sequence>
<dbReference type="Gene3D" id="3.30.420.10">
    <property type="entry name" value="Ribonuclease H-like superfamily/Ribonuclease H"/>
    <property type="match status" value="1"/>
</dbReference>
<evidence type="ECO:0000256" key="1">
    <source>
        <dbReference type="RuleBase" id="RU361178"/>
    </source>
</evidence>